<reference evidence="1 2" key="1">
    <citation type="submission" date="2010-02" db="EMBL/GenBank/DDBJ databases">
        <authorList>
            <person name="Weinstock G."/>
            <person name="Sodergren E."/>
            <person name="Clifton S."/>
            <person name="Fulton L."/>
            <person name="Fulton B."/>
            <person name="Courtney L."/>
            <person name="Fronick C."/>
            <person name="Harrison M."/>
            <person name="Strong C."/>
            <person name="Farmer C."/>
            <person name="Delahaunty K."/>
            <person name="Markovic C."/>
            <person name="Hall O."/>
            <person name="Minx P."/>
            <person name="Tomlinson C."/>
            <person name="Mitreva M."/>
            <person name="Nelson J."/>
            <person name="Hou S."/>
            <person name="Wollam A."/>
            <person name="Pepin K.H."/>
            <person name="Johnson M."/>
            <person name="Bhonagiri V."/>
            <person name="Zhang X."/>
            <person name="Suruliraj S."/>
            <person name="Warren W."/>
            <person name="Chinwalla A."/>
            <person name="Mardis E.R."/>
            <person name="Wilson R.K."/>
        </authorList>
    </citation>
    <scope>NUCLEOTIDE SEQUENCE [LARGE SCALE GENOMIC DNA]</scope>
    <source>
        <strain evidence="1 2">ATCC 29220</strain>
    </source>
</reference>
<dbReference type="HOGENOM" id="CLU_2300820_0_0_6"/>
<protein>
    <submittedName>
        <fullName evidence="1">Uncharacterized protein</fullName>
    </submittedName>
</protein>
<dbReference type="Proteomes" id="UP000003880">
    <property type="component" value="Unassembled WGS sequence"/>
</dbReference>
<accession>D4B886</accession>
<proteinExistence type="predicted"/>
<evidence type="ECO:0000313" key="1">
    <source>
        <dbReference type="EMBL" id="EFE10488.1"/>
    </source>
</evidence>
<gene>
    <name evidence="1" type="ORF">CIT292_06664</name>
</gene>
<evidence type="ECO:0000313" key="2">
    <source>
        <dbReference type="Proteomes" id="UP000003880"/>
    </source>
</evidence>
<comment type="caution">
    <text evidence="1">The sequence shown here is derived from an EMBL/GenBank/DDBJ whole genome shotgun (WGS) entry which is preliminary data.</text>
</comment>
<organism evidence="1 2">
    <name type="scientific">Citrobacter youngae ATCC 29220</name>
    <dbReference type="NCBI Taxonomy" id="500640"/>
    <lineage>
        <taxon>Bacteria</taxon>
        <taxon>Pseudomonadati</taxon>
        <taxon>Pseudomonadota</taxon>
        <taxon>Gammaproteobacteria</taxon>
        <taxon>Enterobacterales</taxon>
        <taxon>Enterobacteriaceae</taxon>
        <taxon>Citrobacter</taxon>
        <taxon>Citrobacter freundii complex</taxon>
    </lineage>
</organism>
<sequence length="100" mass="11535">MIFKLLKLYSDNEMVFHITKLNLTIRYCLDLADYEARLVAISRLGKTNESYLAANILRQIIFAEINNFKELHDSAFIVWCMRIKRGVTNEKSCGAAGARF</sequence>
<dbReference type="EMBL" id="ABWL02000002">
    <property type="protein sequence ID" value="EFE10488.1"/>
    <property type="molecule type" value="Genomic_DNA"/>
</dbReference>
<dbReference type="AlphaFoldDB" id="D4B886"/>
<name>D4B886_9ENTR</name>